<dbReference type="InterPro" id="IPR001537">
    <property type="entry name" value="SpoU_MeTrfase"/>
</dbReference>
<comment type="caution">
    <text evidence="5">The sequence shown here is derived from an EMBL/GenBank/DDBJ whole genome shotgun (WGS) entry which is preliminary data.</text>
</comment>
<dbReference type="AlphaFoldDB" id="A0A1Q1G2A4"/>
<dbReference type="InterPro" id="IPR029026">
    <property type="entry name" value="tRNA_m1G_MTases_N"/>
</dbReference>
<keyword evidence="2 5" id="KW-0489">Methyltransferase</keyword>
<dbReference type="PANTHER" id="PTHR43191">
    <property type="entry name" value="RRNA METHYLTRANSFERASE 3"/>
    <property type="match status" value="1"/>
</dbReference>
<organism evidence="5 6">
    <name type="scientific">Abyssicoccus albus</name>
    <dbReference type="NCBI Taxonomy" id="1817405"/>
    <lineage>
        <taxon>Bacteria</taxon>
        <taxon>Bacillati</taxon>
        <taxon>Bacillota</taxon>
        <taxon>Bacilli</taxon>
        <taxon>Bacillales</taxon>
        <taxon>Abyssicoccaceae</taxon>
    </lineage>
</organism>
<dbReference type="InterPro" id="IPR013123">
    <property type="entry name" value="SpoU_subst-bd"/>
</dbReference>
<dbReference type="GO" id="GO:0032259">
    <property type="term" value="P:methylation"/>
    <property type="evidence" value="ECO:0007669"/>
    <property type="project" value="UniProtKB-KW"/>
</dbReference>
<dbReference type="Gene3D" id="3.30.1330.30">
    <property type="match status" value="1"/>
</dbReference>
<dbReference type="Pfam" id="PF22435">
    <property type="entry name" value="MRM3-like_sub_bind"/>
    <property type="match status" value="1"/>
</dbReference>
<dbReference type="InterPro" id="IPR051259">
    <property type="entry name" value="rRNA_Methyltransferase"/>
</dbReference>
<dbReference type="SUPFAM" id="SSF75217">
    <property type="entry name" value="alpha/beta knot"/>
    <property type="match status" value="1"/>
</dbReference>
<dbReference type="GO" id="GO:0005737">
    <property type="term" value="C:cytoplasm"/>
    <property type="evidence" value="ECO:0007669"/>
    <property type="project" value="UniProtKB-ARBA"/>
</dbReference>
<evidence type="ECO:0000256" key="3">
    <source>
        <dbReference type="ARBA" id="ARBA00022679"/>
    </source>
</evidence>
<evidence type="ECO:0000256" key="1">
    <source>
        <dbReference type="ARBA" id="ARBA00007228"/>
    </source>
</evidence>
<dbReference type="RefSeq" id="WP_077140538.1">
    <property type="nucleotide sequence ID" value="NZ_CBCSGK010000001.1"/>
</dbReference>
<dbReference type="CDD" id="cd18095">
    <property type="entry name" value="SpoU-like_rRNA-MTase"/>
    <property type="match status" value="1"/>
</dbReference>
<keyword evidence="6" id="KW-1185">Reference proteome</keyword>
<dbReference type="Proteomes" id="UP000277108">
    <property type="component" value="Unassembled WGS sequence"/>
</dbReference>
<dbReference type="OrthoDB" id="9794400at2"/>
<feature type="domain" description="RNA 2-O ribose methyltransferase substrate binding" evidence="4">
    <location>
        <begin position="31"/>
        <end position="104"/>
    </location>
</feature>
<evidence type="ECO:0000259" key="4">
    <source>
        <dbReference type="SMART" id="SM00967"/>
    </source>
</evidence>
<gene>
    <name evidence="5" type="ORF">EDD62_0376</name>
</gene>
<proteinExistence type="inferred from homology"/>
<sequence length="258" mass="28933">MDLIQSSQNQKIKDVVKLHQRKHRYKERKFLIEGDHLISEAIAANIHIDSIFIDENIHVEASYLDELNKYCNHCYSISKEVASALSTTETTQGIFAVCEMQESNDAIDLKGLNKIIYLDRIQDPGNLGTIIRTADACGLDAVVLSEGTVDVYNDKVIRSTQGSLFHIPILIESFESVCEHFEGHIYGTALDDDALDYRQVEPRQSFMLIVGNEGRGVHPDILCSTDDNVYIPIRGEVESLNVSIASGILMYHLSRFDG</sequence>
<dbReference type="SUPFAM" id="SSF55315">
    <property type="entry name" value="L30e-like"/>
    <property type="match status" value="1"/>
</dbReference>
<keyword evidence="3 5" id="KW-0808">Transferase</keyword>
<accession>A0A1Q1G2A4</accession>
<protein>
    <submittedName>
        <fullName evidence="5">TrmH family RNA methyltransferase</fullName>
    </submittedName>
</protein>
<dbReference type="GO" id="GO:0008173">
    <property type="term" value="F:RNA methyltransferase activity"/>
    <property type="evidence" value="ECO:0007669"/>
    <property type="project" value="InterPro"/>
</dbReference>
<evidence type="ECO:0000256" key="2">
    <source>
        <dbReference type="ARBA" id="ARBA00022603"/>
    </source>
</evidence>
<reference evidence="5 6" key="1">
    <citation type="submission" date="2018-11" db="EMBL/GenBank/DDBJ databases">
        <title>Genomic Encyclopedia of Type Strains, Phase IV (KMG-IV): sequencing the most valuable type-strain genomes for metagenomic binning, comparative biology and taxonomic classification.</title>
        <authorList>
            <person name="Goeker M."/>
        </authorList>
    </citation>
    <scope>NUCLEOTIDE SEQUENCE [LARGE SCALE GENOMIC DNA]</scope>
    <source>
        <strain evidence="5 6">DSM 29158</strain>
    </source>
</reference>
<evidence type="ECO:0000313" key="6">
    <source>
        <dbReference type="Proteomes" id="UP000277108"/>
    </source>
</evidence>
<comment type="similarity">
    <text evidence="1">Belongs to the class IV-like SAM-binding methyltransferase superfamily. RNA methyltransferase TrmH family.</text>
</comment>
<dbReference type="Pfam" id="PF00588">
    <property type="entry name" value="SpoU_methylase"/>
    <property type="match status" value="1"/>
</dbReference>
<dbReference type="GO" id="GO:0006396">
    <property type="term" value="P:RNA processing"/>
    <property type="evidence" value="ECO:0007669"/>
    <property type="project" value="InterPro"/>
</dbReference>
<dbReference type="PANTHER" id="PTHR43191:SF2">
    <property type="entry name" value="RRNA METHYLTRANSFERASE 3, MITOCHONDRIAL"/>
    <property type="match status" value="1"/>
</dbReference>
<dbReference type="EMBL" id="RKRK01000002">
    <property type="protein sequence ID" value="RPF57743.1"/>
    <property type="molecule type" value="Genomic_DNA"/>
</dbReference>
<dbReference type="InterPro" id="IPR029064">
    <property type="entry name" value="Ribosomal_eL30-like_sf"/>
</dbReference>
<dbReference type="InterPro" id="IPR029028">
    <property type="entry name" value="Alpha/beta_knot_MTases"/>
</dbReference>
<dbReference type="Gene3D" id="3.40.1280.10">
    <property type="match status" value="1"/>
</dbReference>
<accession>A0A3N5BJE1</accession>
<evidence type="ECO:0000313" key="5">
    <source>
        <dbReference type="EMBL" id="RPF57743.1"/>
    </source>
</evidence>
<dbReference type="GO" id="GO:0003723">
    <property type="term" value="F:RNA binding"/>
    <property type="evidence" value="ECO:0007669"/>
    <property type="project" value="InterPro"/>
</dbReference>
<dbReference type="SMART" id="SM00967">
    <property type="entry name" value="SpoU_sub_bind"/>
    <property type="match status" value="1"/>
</dbReference>
<dbReference type="STRING" id="1849491.BVH56_05770"/>
<dbReference type="InterPro" id="IPR053888">
    <property type="entry name" value="MRM3-like_sub_bind"/>
</dbReference>
<name>A0A1Q1G2A4_9BACL</name>